<sequence>SIMQSLVALLLVTVVAASANPYGWHGYPYYGYGGLASPVVLPSGYLADTPEVAAAKATHSARLATAAAAAAAAPDYDGYGGPVVTPAGYLADTPEVAAAKARHFAELAKAGAGVYAPYAGYPYGAYPYGHGYAAGHEGQYVPDQNGW</sequence>
<reference evidence="2" key="1">
    <citation type="submission" date="2015-11" db="EMBL/GenBank/DDBJ databases">
        <title>De novo transcriptome assembly of four potential Pierce s Disease insect vectors from Arizona vineyards.</title>
        <authorList>
            <person name="Tassone E.E."/>
        </authorList>
    </citation>
    <scope>NUCLEOTIDE SEQUENCE</scope>
</reference>
<name>A0A1B6ICD7_9HEMI</name>
<dbReference type="AlphaFoldDB" id="A0A1B6ICD7"/>
<feature type="non-terminal residue" evidence="2">
    <location>
        <position position="1"/>
    </location>
</feature>
<evidence type="ECO:0000256" key="1">
    <source>
        <dbReference type="SAM" id="SignalP"/>
    </source>
</evidence>
<evidence type="ECO:0000313" key="2">
    <source>
        <dbReference type="EMBL" id="JAS84579.1"/>
    </source>
</evidence>
<protein>
    <submittedName>
        <fullName evidence="2">Uncharacterized protein</fullName>
    </submittedName>
</protein>
<accession>A0A1B6ICD7</accession>
<organism evidence="2">
    <name type="scientific">Homalodisca liturata</name>
    <dbReference type="NCBI Taxonomy" id="320908"/>
    <lineage>
        <taxon>Eukaryota</taxon>
        <taxon>Metazoa</taxon>
        <taxon>Ecdysozoa</taxon>
        <taxon>Arthropoda</taxon>
        <taxon>Hexapoda</taxon>
        <taxon>Insecta</taxon>
        <taxon>Pterygota</taxon>
        <taxon>Neoptera</taxon>
        <taxon>Paraneoptera</taxon>
        <taxon>Hemiptera</taxon>
        <taxon>Auchenorrhyncha</taxon>
        <taxon>Membracoidea</taxon>
        <taxon>Cicadellidae</taxon>
        <taxon>Cicadellinae</taxon>
        <taxon>Proconiini</taxon>
        <taxon>Homalodisca</taxon>
    </lineage>
</organism>
<gene>
    <name evidence="2" type="ORF">g.14197</name>
</gene>
<dbReference type="EMBL" id="GECU01023127">
    <property type="protein sequence ID" value="JAS84579.1"/>
    <property type="molecule type" value="Transcribed_RNA"/>
</dbReference>
<proteinExistence type="predicted"/>
<feature type="signal peptide" evidence="1">
    <location>
        <begin position="1"/>
        <end position="17"/>
    </location>
</feature>
<feature type="chain" id="PRO_5008584952" evidence="1">
    <location>
        <begin position="18"/>
        <end position="147"/>
    </location>
</feature>
<keyword evidence="1" id="KW-0732">Signal</keyword>